<sequence length="59" mass="6888">MKDDQEQAILAVHVRGIDGMCVGCRAWWSRLVPYPCWQVDWAIRRQARTITTRFLAGVR</sequence>
<dbReference type="Proteomes" id="UP000198217">
    <property type="component" value="Chromosome I"/>
</dbReference>
<gene>
    <name evidence="1" type="ORF">GA0070609_4054</name>
</gene>
<name>A0A1C5J4G4_9ACTN</name>
<keyword evidence="2" id="KW-1185">Reference proteome</keyword>
<protein>
    <submittedName>
        <fullName evidence="1">Uncharacterized protein</fullName>
    </submittedName>
</protein>
<evidence type="ECO:0000313" key="2">
    <source>
        <dbReference type="Proteomes" id="UP000198217"/>
    </source>
</evidence>
<dbReference type="AlphaFoldDB" id="A0A1C5J4G4"/>
<organism evidence="1 2">
    <name type="scientific">Micromonospora echinaurantiaca</name>
    <dbReference type="NCBI Taxonomy" id="47857"/>
    <lineage>
        <taxon>Bacteria</taxon>
        <taxon>Bacillati</taxon>
        <taxon>Actinomycetota</taxon>
        <taxon>Actinomycetes</taxon>
        <taxon>Micromonosporales</taxon>
        <taxon>Micromonosporaceae</taxon>
        <taxon>Micromonospora</taxon>
    </lineage>
</organism>
<dbReference type="EMBL" id="LT607750">
    <property type="protein sequence ID" value="SCG65445.1"/>
    <property type="molecule type" value="Genomic_DNA"/>
</dbReference>
<evidence type="ECO:0000313" key="1">
    <source>
        <dbReference type="EMBL" id="SCG65445.1"/>
    </source>
</evidence>
<reference evidence="1 2" key="1">
    <citation type="submission" date="2016-06" db="EMBL/GenBank/DDBJ databases">
        <authorList>
            <person name="Kjaerup R.B."/>
            <person name="Dalgaard T.S."/>
            <person name="Juul-Madsen H.R."/>
        </authorList>
    </citation>
    <scope>NUCLEOTIDE SEQUENCE [LARGE SCALE GENOMIC DNA]</scope>
    <source>
        <strain evidence="1 2">DSM 43904</strain>
    </source>
</reference>
<accession>A0A1C5J4G4</accession>
<proteinExistence type="predicted"/>